<organism evidence="9 10">
    <name type="scientific">Promicromonospora soli</name>
    <dbReference type="NCBI Taxonomy" id="2035533"/>
    <lineage>
        <taxon>Bacteria</taxon>
        <taxon>Bacillati</taxon>
        <taxon>Actinomycetota</taxon>
        <taxon>Actinomycetes</taxon>
        <taxon>Micrococcales</taxon>
        <taxon>Promicromonosporaceae</taxon>
        <taxon>Promicromonospora</taxon>
    </lineage>
</organism>
<evidence type="ECO:0000256" key="3">
    <source>
        <dbReference type="ARBA" id="ARBA00022475"/>
    </source>
</evidence>
<evidence type="ECO:0000256" key="2">
    <source>
        <dbReference type="ARBA" id="ARBA00022448"/>
    </source>
</evidence>
<evidence type="ECO:0000256" key="6">
    <source>
        <dbReference type="ARBA" id="ARBA00023065"/>
    </source>
</evidence>
<dbReference type="Proteomes" id="UP000627369">
    <property type="component" value="Unassembled WGS sequence"/>
</dbReference>
<evidence type="ECO:0000313" key="9">
    <source>
        <dbReference type="EMBL" id="GHH68654.1"/>
    </source>
</evidence>
<dbReference type="AlphaFoldDB" id="A0A919FMJ4"/>
<feature type="transmembrane region" description="Helical" evidence="8">
    <location>
        <begin position="25"/>
        <end position="45"/>
    </location>
</feature>
<evidence type="ECO:0000313" key="10">
    <source>
        <dbReference type="Proteomes" id="UP000627369"/>
    </source>
</evidence>
<comment type="caution">
    <text evidence="9">The sequence shown here is derived from an EMBL/GenBank/DDBJ whole genome shotgun (WGS) entry which is preliminary data.</text>
</comment>
<keyword evidence="5 8" id="KW-1133">Transmembrane helix</keyword>
<feature type="transmembrane region" description="Helical" evidence="8">
    <location>
        <begin position="367"/>
        <end position="390"/>
    </location>
</feature>
<keyword evidence="2" id="KW-0813">Transport</keyword>
<sequence>MAPMLRHRLFGLRELVDELAFRAPARLAVTVFACVVAVFVVLLLAPFATADGEGASFVDAVFTAVSAVCVTGLVVQDTATYWSLYGQIVILAGVKVGGFGIMTVASILGMIVSRKIGLTQKLLTASETKTTRLGDVGSLVRVIIITATTLELSIALLLFPRFLVLEGNAGSAAWHSLFYGISSFNNAGFVPTTEGLMPHVGDWTLILPIALGVFVGALGFPVILNIQRALPRMGQRWRGWTKRLSLHSKLTLVTSGALLGVGALLLLLLEWSNPATFGPLSFGEKLLASIFAGIMPRSGGFSTVDVGAMTESSWLIQDALMFVGGGSASTAGGIKVTTLAVMLLAIFAEARGDRDIEAFGRRIPRDVLRLSIAVVFTGATIVLVSCVALLEVTDLPLARVLFEVLSAFATVGLSTGITPDLPDAGKYILAVLMFVGRTGAVTVVAVLALRDRRRIVRFPEERPIIG</sequence>
<evidence type="ECO:0000256" key="5">
    <source>
        <dbReference type="ARBA" id="ARBA00022989"/>
    </source>
</evidence>
<reference evidence="9" key="2">
    <citation type="submission" date="2020-09" db="EMBL/GenBank/DDBJ databases">
        <authorList>
            <person name="Sun Q."/>
            <person name="Zhou Y."/>
        </authorList>
    </citation>
    <scope>NUCLEOTIDE SEQUENCE</scope>
    <source>
        <strain evidence="9">CGMCC 4.7398</strain>
    </source>
</reference>
<feature type="transmembrane region" description="Helical" evidence="8">
    <location>
        <begin position="205"/>
        <end position="226"/>
    </location>
</feature>
<evidence type="ECO:0000256" key="1">
    <source>
        <dbReference type="ARBA" id="ARBA00004651"/>
    </source>
</evidence>
<dbReference type="RefSeq" id="WP_189668422.1">
    <property type="nucleotide sequence ID" value="NZ_BNAS01000002.1"/>
</dbReference>
<dbReference type="Pfam" id="PF02386">
    <property type="entry name" value="TrkH"/>
    <property type="match status" value="1"/>
</dbReference>
<keyword evidence="10" id="KW-1185">Reference proteome</keyword>
<gene>
    <name evidence="9" type="ORF">GCM10017772_12190</name>
</gene>
<keyword evidence="6" id="KW-0406">Ion transport</keyword>
<feature type="transmembrane region" description="Helical" evidence="8">
    <location>
        <begin position="246"/>
        <end position="269"/>
    </location>
</feature>
<dbReference type="EMBL" id="BNAS01000002">
    <property type="protein sequence ID" value="GHH68654.1"/>
    <property type="molecule type" value="Genomic_DNA"/>
</dbReference>
<feature type="transmembrane region" description="Helical" evidence="8">
    <location>
        <begin position="427"/>
        <end position="449"/>
    </location>
</feature>
<feature type="transmembrane region" description="Helical" evidence="8">
    <location>
        <begin position="319"/>
        <end position="347"/>
    </location>
</feature>
<dbReference type="GO" id="GO:0005886">
    <property type="term" value="C:plasma membrane"/>
    <property type="evidence" value="ECO:0007669"/>
    <property type="project" value="UniProtKB-SubCell"/>
</dbReference>
<dbReference type="InterPro" id="IPR003445">
    <property type="entry name" value="Cat_transpt"/>
</dbReference>
<proteinExistence type="predicted"/>
<feature type="transmembrane region" description="Helical" evidence="8">
    <location>
        <begin position="57"/>
        <end position="76"/>
    </location>
</feature>
<keyword evidence="4 8" id="KW-0812">Transmembrane</keyword>
<reference evidence="9" key="1">
    <citation type="journal article" date="2014" name="Int. J. Syst. Evol. Microbiol.">
        <title>Complete genome sequence of Corynebacterium casei LMG S-19264T (=DSM 44701T), isolated from a smear-ripened cheese.</title>
        <authorList>
            <consortium name="US DOE Joint Genome Institute (JGI-PGF)"/>
            <person name="Walter F."/>
            <person name="Albersmeier A."/>
            <person name="Kalinowski J."/>
            <person name="Ruckert C."/>
        </authorList>
    </citation>
    <scope>NUCLEOTIDE SEQUENCE</scope>
    <source>
        <strain evidence="9">CGMCC 4.7398</strain>
    </source>
</reference>
<protein>
    <submittedName>
        <fullName evidence="9">Potassium transporter Trk</fullName>
    </submittedName>
</protein>
<comment type="subcellular location">
    <subcellularLocation>
        <location evidence="1">Cell membrane</location>
        <topology evidence="1">Multi-pass membrane protein</topology>
    </subcellularLocation>
</comment>
<feature type="transmembrane region" description="Helical" evidence="8">
    <location>
        <begin position="139"/>
        <end position="159"/>
    </location>
</feature>
<evidence type="ECO:0000256" key="4">
    <source>
        <dbReference type="ARBA" id="ARBA00022692"/>
    </source>
</evidence>
<name>A0A919FMJ4_9MICO</name>
<evidence type="ECO:0000256" key="8">
    <source>
        <dbReference type="SAM" id="Phobius"/>
    </source>
</evidence>
<feature type="transmembrane region" description="Helical" evidence="8">
    <location>
        <begin position="88"/>
        <end position="112"/>
    </location>
</feature>
<dbReference type="GO" id="GO:0030001">
    <property type="term" value="P:metal ion transport"/>
    <property type="evidence" value="ECO:0007669"/>
    <property type="project" value="UniProtKB-ARBA"/>
</dbReference>
<dbReference type="PANTHER" id="PTHR32024:SF1">
    <property type="entry name" value="KTR SYSTEM POTASSIUM UPTAKE PROTEIN B"/>
    <property type="match status" value="1"/>
</dbReference>
<accession>A0A919FMJ4</accession>
<keyword evidence="3" id="KW-1003">Cell membrane</keyword>
<evidence type="ECO:0000256" key="7">
    <source>
        <dbReference type="ARBA" id="ARBA00023136"/>
    </source>
</evidence>
<dbReference type="GO" id="GO:0008324">
    <property type="term" value="F:monoatomic cation transmembrane transporter activity"/>
    <property type="evidence" value="ECO:0007669"/>
    <property type="project" value="InterPro"/>
</dbReference>
<dbReference type="PANTHER" id="PTHR32024">
    <property type="entry name" value="TRK SYSTEM POTASSIUM UPTAKE PROTEIN TRKG-RELATED"/>
    <property type="match status" value="1"/>
</dbReference>
<keyword evidence="7 8" id="KW-0472">Membrane</keyword>